<sequence>MASISSLPHEVVNAIHPPVEDAGQGLARRQVAGHRPPVQGGDEAGEPGTAFPRPYTPVPVEFGGRVGTKKVPSRGNGKDPWPVDLINKDVIQRALPVR</sequence>
<dbReference type="EMBL" id="BAAALD010000071">
    <property type="protein sequence ID" value="GAA1107841.1"/>
    <property type="molecule type" value="Genomic_DNA"/>
</dbReference>
<feature type="region of interest" description="Disordered" evidence="1">
    <location>
        <begin position="25"/>
        <end position="83"/>
    </location>
</feature>
<organism evidence="2 3">
    <name type="scientific">Kitasatospora arboriphila</name>
    <dbReference type="NCBI Taxonomy" id="258052"/>
    <lineage>
        <taxon>Bacteria</taxon>
        <taxon>Bacillati</taxon>
        <taxon>Actinomycetota</taxon>
        <taxon>Actinomycetes</taxon>
        <taxon>Kitasatosporales</taxon>
        <taxon>Streptomycetaceae</taxon>
        <taxon>Kitasatospora</taxon>
    </lineage>
</organism>
<evidence type="ECO:0000313" key="2">
    <source>
        <dbReference type="EMBL" id="GAA1107841.1"/>
    </source>
</evidence>
<proteinExistence type="predicted"/>
<gene>
    <name evidence="2" type="ORF">GCM10009663_57170</name>
</gene>
<evidence type="ECO:0000256" key="1">
    <source>
        <dbReference type="SAM" id="MobiDB-lite"/>
    </source>
</evidence>
<protein>
    <submittedName>
        <fullName evidence="2">Uncharacterized protein</fullName>
    </submittedName>
</protein>
<dbReference type="Proteomes" id="UP001499987">
    <property type="component" value="Unassembled WGS sequence"/>
</dbReference>
<name>A0ABN1TZH0_9ACTN</name>
<keyword evidence="3" id="KW-1185">Reference proteome</keyword>
<comment type="caution">
    <text evidence="2">The sequence shown here is derived from an EMBL/GenBank/DDBJ whole genome shotgun (WGS) entry which is preliminary data.</text>
</comment>
<evidence type="ECO:0000313" key="3">
    <source>
        <dbReference type="Proteomes" id="UP001499987"/>
    </source>
</evidence>
<reference evidence="2 3" key="1">
    <citation type="journal article" date="2019" name="Int. J. Syst. Evol. Microbiol.">
        <title>The Global Catalogue of Microorganisms (GCM) 10K type strain sequencing project: providing services to taxonomists for standard genome sequencing and annotation.</title>
        <authorList>
            <consortium name="The Broad Institute Genomics Platform"/>
            <consortium name="The Broad Institute Genome Sequencing Center for Infectious Disease"/>
            <person name="Wu L."/>
            <person name="Ma J."/>
        </authorList>
    </citation>
    <scope>NUCLEOTIDE SEQUENCE [LARGE SCALE GENOMIC DNA]</scope>
    <source>
        <strain evidence="2 3">JCM 13002</strain>
    </source>
</reference>
<accession>A0ABN1TZH0</accession>